<evidence type="ECO:0000313" key="2">
    <source>
        <dbReference type="Proteomes" id="UP000036464"/>
    </source>
</evidence>
<sequence length="575" mass="63659">MTEALSKAAQEAALVGVLDLPANASWASLPSSLRTLSEAEWKAGPLVVFFDQFENVFRDESLTREFRDLALSARETTGNLMVGFAWKTDLVGWTEGHPYQLRDEIRSSATVLALGPFGASEVETLLRRLERELGQTLARDLRTRLREYSQGLPWLFKKLAGHLIREVEAGATQEKLASEALNVQGLFDADLAELNMQEQEAVRFIARHAPIAISEVIERVSPPVVESLVNRRLIVQVGERLDTYWDIFRDYLNTGRVPVEDSYILRQSPNSVARLLREVEIDNGDASVQDLASRLSTSENAVFNLSRELRLLGATSYEPNRVRLLPEIWESEDREDVIRRRVAQSIRRHRAFSTFLGIEERLGSVTVNAFASELPSAFPAIEVTPNTWNTYGRVFLRWFEYAGLATMSSPTLWVSAPDGASGVGKLLGAPIRRRKVGGFPHDAPGPSITLLKELASNGAIDVSRRRSALRPLLDIDAVRADDSGHLVVQHDLVLDGQLNAPVLHDLLTQVSGVAPGLTLLERRPDARPADVGRVVAEALSAEWAPATEHALGKNLRAWARFAGMSVTRPPRSPAQ</sequence>
<dbReference type="Proteomes" id="UP000036464">
    <property type="component" value="Unassembled WGS sequence"/>
</dbReference>
<reference evidence="1 2" key="1">
    <citation type="submission" date="2015-05" db="EMBL/GenBank/DDBJ databases">
        <title>Genome sequence of Mycobacterium heraklionense Davo strain.</title>
        <authorList>
            <person name="Greninger A.L."/>
            <person name="Cunningham G."/>
            <person name="Miller S."/>
        </authorList>
    </citation>
    <scope>NUCLEOTIDE SEQUENCE [LARGE SCALE GENOMIC DNA]</scope>
    <source>
        <strain evidence="1 2">Davo</strain>
    </source>
</reference>
<name>A0ABR5F9J0_9MYCO</name>
<organism evidence="1 2">
    <name type="scientific">Mycolicibacter heraklionensis</name>
    <dbReference type="NCBI Taxonomy" id="512402"/>
    <lineage>
        <taxon>Bacteria</taxon>
        <taxon>Bacillati</taxon>
        <taxon>Actinomycetota</taxon>
        <taxon>Actinomycetes</taxon>
        <taxon>Mycobacteriales</taxon>
        <taxon>Mycobacteriaceae</taxon>
        <taxon>Mycolicibacter</taxon>
    </lineage>
</organism>
<evidence type="ECO:0000313" key="1">
    <source>
        <dbReference type="EMBL" id="KLO25547.1"/>
    </source>
</evidence>
<dbReference type="EMBL" id="LDPO01000034">
    <property type="protein sequence ID" value="KLO25547.1"/>
    <property type="molecule type" value="Genomic_DNA"/>
</dbReference>
<protein>
    <submittedName>
        <fullName evidence="1">Uncharacterized protein</fullName>
    </submittedName>
</protein>
<accession>A0ABR5F9J0</accession>
<keyword evidence="2" id="KW-1185">Reference proteome</keyword>
<gene>
    <name evidence="1" type="ORF">ABW16_22640</name>
</gene>
<proteinExistence type="predicted"/>
<comment type="caution">
    <text evidence="1">The sequence shown here is derived from an EMBL/GenBank/DDBJ whole genome shotgun (WGS) entry which is preliminary data.</text>
</comment>